<protein>
    <submittedName>
        <fullName evidence="1">Uncharacterized protein</fullName>
    </submittedName>
</protein>
<evidence type="ECO:0000313" key="2">
    <source>
        <dbReference type="Proteomes" id="UP001162992"/>
    </source>
</evidence>
<gene>
    <name evidence="1" type="ORF">O6H91_21G046400</name>
</gene>
<reference evidence="2" key="1">
    <citation type="journal article" date="2024" name="Proc. Natl. Acad. Sci. U.S.A.">
        <title>Extraordinary preservation of gene collinearity over three hundred million years revealed in homosporous lycophytes.</title>
        <authorList>
            <person name="Li C."/>
            <person name="Wickell D."/>
            <person name="Kuo L.Y."/>
            <person name="Chen X."/>
            <person name="Nie B."/>
            <person name="Liao X."/>
            <person name="Peng D."/>
            <person name="Ji J."/>
            <person name="Jenkins J."/>
            <person name="Williams M."/>
            <person name="Shu S."/>
            <person name="Plott C."/>
            <person name="Barry K."/>
            <person name="Rajasekar S."/>
            <person name="Grimwood J."/>
            <person name="Han X."/>
            <person name="Sun S."/>
            <person name="Hou Z."/>
            <person name="He W."/>
            <person name="Dai G."/>
            <person name="Sun C."/>
            <person name="Schmutz J."/>
            <person name="Leebens-Mack J.H."/>
            <person name="Li F.W."/>
            <person name="Wang L."/>
        </authorList>
    </citation>
    <scope>NUCLEOTIDE SEQUENCE [LARGE SCALE GENOMIC DNA]</scope>
    <source>
        <strain evidence="2">cv. PW_Plant_1</strain>
    </source>
</reference>
<dbReference type="EMBL" id="CM055112">
    <property type="protein sequence ID" value="KAJ7517926.1"/>
    <property type="molecule type" value="Genomic_DNA"/>
</dbReference>
<sequence length="106" mass="12537">MNCTPSSTFLEKKGSETFLSKDSPKLNSHNQFWAFPSHKIHDLSLCKYQKDTFSDFYIFHVFFLQKEVLKRFLSNFHSRPTRTIDFWHLQYLRSNGYSCASSQLAT</sequence>
<accession>A0ACC2AKD4</accession>
<dbReference type="Proteomes" id="UP001162992">
    <property type="component" value="Chromosome 21"/>
</dbReference>
<name>A0ACC2AKD4_DIPCM</name>
<keyword evidence="2" id="KW-1185">Reference proteome</keyword>
<proteinExistence type="predicted"/>
<evidence type="ECO:0000313" key="1">
    <source>
        <dbReference type="EMBL" id="KAJ7517926.1"/>
    </source>
</evidence>
<organism evidence="1 2">
    <name type="scientific">Diphasiastrum complanatum</name>
    <name type="common">Issler's clubmoss</name>
    <name type="synonym">Lycopodium complanatum</name>
    <dbReference type="NCBI Taxonomy" id="34168"/>
    <lineage>
        <taxon>Eukaryota</taxon>
        <taxon>Viridiplantae</taxon>
        <taxon>Streptophyta</taxon>
        <taxon>Embryophyta</taxon>
        <taxon>Tracheophyta</taxon>
        <taxon>Lycopodiopsida</taxon>
        <taxon>Lycopodiales</taxon>
        <taxon>Lycopodiaceae</taxon>
        <taxon>Lycopodioideae</taxon>
        <taxon>Diphasiastrum</taxon>
    </lineage>
</organism>
<comment type="caution">
    <text evidence="1">The sequence shown here is derived from an EMBL/GenBank/DDBJ whole genome shotgun (WGS) entry which is preliminary data.</text>
</comment>